<gene>
    <name evidence="4" type="ORF">NG895_06390</name>
</gene>
<feature type="region of interest" description="Disordered" evidence="1">
    <location>
        <begin position="300"/>
        <end position="333"/>
    </location>
</feature>
<evidence type="ECO:0000259" key="3">
    <source>
        <dbReference type="PROSITE" id="PS51782"/>
    </source>
</evidence>
<evidence type="ECO:0000313" key="5">
    <source>
        <dbReference type="Proteomes" id="UP001155241"/>
    </source>
</evidence>
<organism evidence="4 5">
    <name type="scientific">Aeoliella straminimaris</name>
    <dbReference type="NCBI Taxonomy" id="2954799"/>
    <lineage>
        <taxon>Bacteria</taxon>
        <taxon>Pseudomonadati</taxon>
        <taxon>Planctomycetota</taxon>
        <taxon>Planctomycetia</taxon>
        <taxon>Pirellulales</taxon>
        <taxon>Lacipirellulaceae</taxon>
        <taxon>Aeoliella</taxon>
    </lineage>
</organism>
<feature type="compositionally biased region" description="Polar residues" evidence="1">
    <location>
        <begin position="196"/>
        <end position="207"/>
    </location>
</feature>
<accession>A0A9X2FG10</accession>
<feature type="region of interest" description="Disordered" evidence="1">
    <location>
        <begin position="63"/>
        <end position="223"/>
    </location>
</feature>
<sequence>MSEITKLLAAAGLISAGFFGASMFGSPDSGGTSTGAPGDWTPQRLVPLQSDTTAVAVPQLPSNWDENVAPASHNDGNQFALGAGGPVTNSAPREHSVARQTWPNSDANGAAPVGLPEIRRTPTGASVATSAAASDPQAPSLTPPPLFETPTHASPLRRATFPPRMSTENAPAVSTPPPATDTGPSITLPDFETRSDWPNNWGASNEVRSMAPLGSNPPEDNGELVWHVVKDGDRLPDIAQRYLGDPQRAREIYELNQDRLENPDLLPIGVELRIPQRRTSPSVISVFDSHGPAAQQYAPQSRLVPLPELPESVQRAPRARLQPPVSASLVNAP</sequence>
<dbReference type="Gene3D" id="3.10.350.10">
    <property type="entry name" value="LysM domain"/>
    <property type="match status" value="1"/>
</dbReference>
<dbReference type="SUPFAM" id="SSF54106">
    <property type="entry name" value="LysM domain"/>
    <property type="match status" value="1"/>
</dbReference>
<evidence type="ECO:0000313" key="4">
    <source>
        <dbReference type="EMBL" id="MCO6043531.1"/>
    </source>
</evidence>
<protein>
    <submittedName>
        <fullName evidence="4">LysM peptidoglycan-binding domain-containing protein</fullName>
    </submittedName>
</protein>
<evidence type="ECO:0000256" key="1">
    <source>
        <dbReference type="SAM" id="MobiDB-lite"/>
    </source>
</evidence>
<keyword evidence="5" id="KW-1185">Reference proteome</keyword>
<dbReference type="Proteomes" id="UP001155241">
    <property type="component" value="Unassembled WGS sequence"/>
</dbReference>
<dbReference type="InterPro" id="IPR036779">
    <property type="entry name" value="LysM_dom_sf"/>
</dbReference>
<keyword evidence="2" id="KW-0732">Signal</keyword>
<dbReference type="AlphaFoldDB" id="A0A9X2FG10"/>
<dbReference type="InterPro" id="IPR018392">
    <property type="entry name" value="LysM"/>
</dbReference>
<dbReference type="EMBL" id="JAMXLR010000024">
    <property type="protein sequence ID" value="MCO6043531.1"/>
    <property type="molecule type" value="Genomic_DNA"/>
</dbReference>
<feature type="compositionally biased region" description="Polar residues" evidence="1">
    <location>
        <begin position="98"/>
        <end position="107"/>
    </location>
</feature>
<dbReference type="Pfam" id="PF01476">
    <property type="entry name" value="LysM"/>
    <property type="match status" value="1"/>
</dbReference>
<feature type="signal peptide" evidence="2">
    <location>
        <begin position="1"/>
        <end position="21"/>
    </location>
</feature>
<comment type="caution">
    <text evidence="4">The sequence shown here is derived from an EMBL/GenBank/DDBJ whole genome shotgun (WGS) entry which is preliminary data.</text>
</comment>
<dbReference type="CDD" id="cd00118">
    <property type="entry name" value="LysM"/>
    <property type="match status" value="1"/>
</dbReference>
<dbReference type="PROSITE" id="PS51782">
    <property type="entry name" value="LYSM"/>
    <property type="match status" value="1"/>
</dbReference>
<name>A0A9X2FG10_9BACT</name>
<reference evidence="4" key="1">
    <citation type="submission" date="2022-06" db="EMBL/GenBank/DDBJ databases">
        <title>Aeoliella straminimaris, a novel planctomycete from sediments.</title>
        <authorList>
            <person name="Vitorino I.R."/>
            <person name="Lage O.M."/>
        </authorList>
    </citation>
    <scope>NUCLEOTIDE SEQUENCE</scope>
    <source>
        <strain evidence="4">ICT_H6.2</strain>
    </source>
</reference>
<feature type="compositionally biased region" description="Low complexity" evidence="1">
    <location>
        <begin position="125"/>
        <end position="134"/>
    </location>
</feature>
<feature type="domain" description="LysM" evidence="3">
    <location>
        <begin position="225"/>
        <end position="274"/>
    </location>
</feature>
<evidence type="ECO:0000256" key="2">
    <source>
        <dbReference type="SAM" id="SignalP"/>
    </source>
</evidence>
<dbReference type="RefSeq" id="WP_252851636.1">
    <property type="nucleotide sequence ID" value="NZ_JAMXLR010000024.1"/>
</dbReference>
<feature type="chain" id="PRO_5040937491" evidence="2">
    <location>
        <begin position="22"/>
        <end position="333"/>
    </location>
</feature>
<proteinExistence type="predicted"/>